<dbReference type="CDD" id="cd00180">
    <property type="entry name" value="PKc"/>
    <property type="match status" value="1"/>
</dbReference>
<evidence type="ECO:0000313" key="3">
    <source>
        <dbReference type="Proteomes" id="UP000218334"/>
    </source>
</evidence>
<dbReference type="AlphaFoldDB" id="A0A2H3BCG9"/>
<dbReference type="Proteomes" id="UP000218334">
    <property type="component" value="Unassembled WGS sequence"/>
</dbReference>
<organism evidence="2 3">
    <name type="scientific">Armillaria solidipes</name>
    <dbReference type="NCBI Taxonomy" id="1076256"/>
    <lineage>
        <taxon>Eukaryota</taxon>
        <taxon>Fungi</taxon>
        <taxon>Dikarya</taxon>
        <taxon>Basidiomycota</taxon>
        <taxon>Agaricomycotina</taxon>
        <taxon>Agaricomycetes</taxon>
        <taxon>Agaricomycetidae</taxon>
        <taxon>Agaricales</taxon>
        <taxon>Marasmiineae</taxon>
        <taxon>Physalacriaceae</taxon>
        <taxon>Armillaria</taxon>
    </lineage>
</organism>
<accession>A0A2H3BCG9</accession>
<dbReference type="GO" id="GO:0004672">
    <property type="term" value="F:protein kinase activity"/>
    <property type="evidence" value="ECO:0007669"/>
    <property type="project" value="InterPro"/>
</dbReference>
<dbReference type="GO" id="GO:0005524">
    <property type="term" value="F:ATP binding"/>
    <property type="evidence" value="ECO:0007669"/>
    <property type="project" value="InterPro"/>
</dbReference>
<proteinExistence type="predicted"/>
<dbReference type="PANTHER" id="PTHR24362">
    <property type="entry name" value="SERINE/THREONINE-PROTEIN KINASE NEK"/>
    <property type="match status" value="1"/>
</dbReference>
<keyword evidence="2" id="KW-0418">Kinase</keyword>
<dbReference type="InterPro" id="IPR000719">
    <property type="entry name" value="Prot_kinase_dom"/>
</dbReference>
<dbReference type="STRING" id="1076256.A0A2H3BCG9"/>
<dbReference type="PROSITE" id="PS50011">
    <property type="entry name" value="PROTEIN_KINASE_DOM"/>
    <property type="match status" value="1"/>
</dbReference>
<name>A0A2H3BCG9_9AGAR</name>
<keyword evidence="3" id="KW-1185">Reference proteome</keyword>
<protein>
    <submittedName>
        <fullName evidence="2">Kinase-like protein</fullName>
    </submittedName>
</protein>
<reference evidence="3" key="1">
    <citation type="journal article" date="2017" name="Nat. Ecol. Evol.">
        <title>Genome expansion and lineage-specific genetic innovations in the forest pathogenic fungi Armillaria.</title>
        <authorList>
            <person name="Sipos G."/>
            <person name="Prasanna A.N."/>
            <person name="Walter M.C."/>
            <person name="O'Connor E."/>
            <person name="Balint B."/>
            <person name="Krizsan K."/>
            <person name="Kiss B."/>
            <person name="Hess J."/>
            <person name="Varga T."/>
            <person name="Slot J."/>
            <person name="Riley R."/>
            <person name="Boka B."/>
            <person name="Rigling D."/>
            <person name="Barry K."/>
            <person name="Lee J."/>
            <person name="Mihaltcheva S."/>
            <person name="LaButti K."/>
            <person name="Lipzen A."/>
            <person name="Waldron R."/>
            <person name="Moloney N.M."/>
            <person name="Sperisen C."/>
            <person name="Kredics L."/>
            <person name="Vagvoelgyi C."/>
            <person name="Patrignani A."/>
            <person name="Fitzpatrick D."/>
            <person name="Nagy I."/>
            <person name="Doyle S."/>
            <person name="Anderson J.B."/>
            <person name="Grigoriev I.V."/>
            <person name="Gueldener U."/>
            <person name="Muensterkoetter M."/>
            <person name="Nagy L.G."/>
        </authorList>
    </citation>
    <scope>NUCLEOTIDE SEQUENCE [LARGE SCALE GENOMIC DNA]</scope>
    <source>
        <strain evidence="3">28-4</strain>
    </source>
</reference>
<dbReference type="SMART" id="SM00220">
    <property type="entry name" value="S_TKc"/>
    <property type="match status" value="1"/>
</dbReference>
<evidence type="ECO:0000259" key="1">
    <source>
        <dbReference type="PROSITE" id="PS50011"/>
    </source>
</evidence>
<dbReference type="EMBL" id="KZ293432">
    <property type="protein sequence ID" value="PBK68569.1"/>
    <property type="molecule type" value="Genomic_DNA"/>
</dbReference>
<keyword evidence="2" id="KW-0808">Transferase</keyword>
<evidence type="ECO:0000313" key="2">
    <source>
        <dbReference type="EMBL" id="PBK68569.1"/>
    </source>
</evidence>
<dbReference type="InterPro" id="IPR011009">
    <property type="entry name" value="Kinase-like_dom_sf"/>
</dbReference>
<dbReference type="PANTHER" id="PTHR24362:SF309">
    <property type="entry name" value="PROTEIN KINASE DOMAIN-CONTAINING PROTEIN"/>
    <property type="match status" value="1"/>
</dbReference>
<gene>
    <name evidence="2" type="ORF">ARMSODRAFT_1085452</name>
</gene>
<feature type="domain" description="Protein kinase" evidence="1">
    <location>
        <begin position="1"/>
        <end position="230"/>
    </location>
</feature>
<dbReference type="Gene3D" id="1.10.510.10">
    <property type="entry name" value="Transferase(Phosphotransferase) domain 1"/>
    <property type="match status" value="1"/>
</dbReference>
<dbReference type="SUPFAM" id="SSF56112">
    <property type="entry name" value="Protein kinase-like (PK-like)"/>
    <property type="match status" value="1"/>
</dbReference>
<sequence>MDATRLTDGSKVILKAVLLQKGEFELAISRFLSTELMRRDSRNNAIPVLDAFPIPGGTRIDIDQYIELFRQLLLGLEFMYSNNIAHRDISVGNIVMDHRRVMPKGYHFAFNASHDGVEWDLPTEIRCRVGPVDYYYIDFEFAECFPDGIDKALVSGMVGQRVPEMKDSDEVLYNPFKADVYQLGIAMLDIFEVYTGLNDFKPLLRRMISVDPDKRPTASEALRQFEHVLSRAGKSSLTWRIRSNDIWAPSIPWWWFRLLYYIFPPCSSHA</sequence>